<evidence type="ECO:0000313" key="2">
    <source>
        <dbReference type="EMBL" id="GIY66556.1"/>
    </source>
</evidence>
<proteinExistence type="predicted"/>
<dbReference type="AlphaFoldDB" id="A0AAV4QKK2"/>
<dbReference type="EMBL" id="BPLQ01004547">
    <property type="protein sequence ID" value="GIY08799.1"/>
    <property type="molecule type" value="Genomic_DNA"/>
</dbReference>
<gene>
    <name evidence="1" type="ORF">CDAR_303231</name>
    <name evidence="2" type="ORF">CDAR_456971</name>
</gene>
<comment type="caution">
    <text evidence="1">The sequence shown here is derived from an EMBL/GenBank/DDBJ whole genome shotgun (WGS) entry which is preliminary data.</text>
</comment>
<protein>
    <submittedName>
        <fullName evidence="1">Uncharacterized protein</fullName>
    </submittedName>
</protein>
<accession>A0AAV4QKK2</accession>
<organism evidence="1 3">
    <name type="scientific">Caerostris darwini</name>
    <dbReference type="NCBI Taxonomy" id="1538125"/>
    <lineage>
        <taxon>Eukaryota</taxon>
        <taxon>Metazoa</taxon>
        <taxon>Ecdysozoa</taxon>
        <taxon>Arthropoda</taxon>
        <taxon>Chelicerata</taxon>
        <taxon>Arachnida</taxon>
        <taxon>Araneae</taxon>
        <taxon>Araneomorphae</taxon>
        <taxon>Entelegynae</taxon>
        <taxon>Araneoidea</taxon>
        <taxon>Araneidae</taxon>
        <taxon>Caerostris</taxon>
    </lineage>
</organism>
<dbReference type="Proteomes" id="UP001054837">
    <property type="component" value="Unassembled WGS sequence"/>
</dbReference>
<keyword evidence="3" id="KW-1185">Reference proteome</keyword>
<sequence length="82" mass="9120">MRDTITTNEECVGPPRRVHASRDLDQMTPCCCLGQSASIEDDLAQIDDNRIANVCENGFLSIGFFRNVFEAQGVRTFPIAEL</sequence>
<name>A0AAV4QKK2_9ARAC</name>
<dbReference type="EMBL" id="BPLQ01012624">
    <property type="protein sequence ID" value="GIY66556.1"/>
    <property type="molecule type" value="Genomic_DNA"/>
</dbReference>
<evidence type="ECO:0000313" key="1">
    <source>
        <dbReference type="EMBL" id="GIY08799.1"/>
    </source>
</evidence>
<evidence type="ECO:0000313" key="3">
    <source>
        <dbReference type="Proteomes" id="UP001054837"/>
    </source>
</evidence>
<reference evidence="1 3" key="1">
    <citation type="submission" date="2021-06" db="EMBL/GenBank/DDBJ databases">
        <title>Caerostris darwini draft genome.</title>
        <authorList>
            <person name="Kono N."/>
            <person name="Arakawa K."/>
        </authorList>
    </citation>
    <scope>NUCLEOTIDE SEQUENCE [LARGE SCALE GENOMIC DNA]</scope>
</reference>